<dbReference type="PANTHER" id="PTHR21600:SF44">
    <property type="entry name" value="RIBOSOMAL LARGE SUBUNIT PSEUDOURIDINE SYNTHASE D"/>
    <property type="match status" value="1"/>
</dbReference>
<dbReference type="EC" id="5.4.99.-" evidence="5"/>
<dbReference type="InterPro" id="IPR002942">
    <property type="entry name" value="S4_RNA-bd"/>
</dbReference>
<name>A0A517YC91_9BACT</name>
<keyword evidence="4" id="KW-0694">RNA-binding</keyword>
<dbReference type="GO" id="GO:0003723">
    <property type="term" value="F:RNA binding"/>
    <property type="evidence" value="ECO:0007669"/>
    <property type="project" value="UniProtKB-KW"/>
</dbReference>
<dbReference type="NCBIfam" id="TIGR00005">
    <property type="entry name" value="rluA_subfam"/>
    <property type="match status" value="1"/>
</dbReference>
<evidence type="ECO:0000256" key="5">
    <source>
        <dbReference type="RuleBase" id="RU362028"/>
    </source>
</evidence>
<comment type="similarity">
    <text evidence="1 5">Belongs to the pseudouridine synthase RluA family.</text>
</comment>
<dbReference type="PROSITE" id="PS50889">
    <property type="entry name" value="S4"/>
    <property type="match status" value="1"/>
</dbReference>
<dbReference type="PANTHER" id="PTHR21600">
    <property type="entry name" value="MITOCHONDRIAL RNA PSEUDOURIDINE SYNTHASE"/>
    <property type="match status" value="1"/>
</dbReference>
<dbReference type="AlphaFoldDB" id="A0A517YC91"/>
<dbReference type="RefSeq" id="WP_145089181.1">
    <property type="nucleotide sequence ID" value="NZ_CP036274.1"/>
</dbReference>
<evidence type="ECO:0000256" key="3">
    <source>
        <dbReference type="PIRSR" id="PIRSR606225-1"/>
    </source>
</evidence>
<dbReference type="InterPro" id="IPR050188">
    <property type="entry name" value="RluA_PseudoU_synthase"/>
</dbReference>
<dbReference type="InterPro" id="IPR020103">
    <property type="entry name" value="PsdUridine_synth_cat_dom_sf"/>
</dbReference>
<dbReference type="Proteomes" id="UP000315017">
    <property type="component" value="Chromosome"/>
</dbReference>
<accession>A0A517YC91</accession>
<dbReference type="Pfam" id="PF01479">
    <property type="entry name" value="S4"/>
    <property type="match status" value="1"/>
</dbReference>
<dbReference type="InterPro" id="IPR006224">
    <property type="entry name" value="PsdUridine_synth_RluA-like_CS"/>
</dbReference>
<evidence type="ECO:0000313" key="8">
    <source>
        <dbReference type="Proteomes" id="UP000315017"/>
    </source>
</evidence>
<evidence type="ECO:0000313" key="7">
    <source>
        <dbReference type="EMBL" id="QDU27858.1"/>
    </source>
</evidence>
<evidence type="ECO:0000256" key="2">
    <source>
        <dbReference type="ARBA" id="ARBA00023235"/>
    </source>
</evidence>
<keyword evidence="2 5" id="KW-0413">Isomerase</keyword>
<proteinExistence type="inferred from homology"/>
<dbReference type="GO" id="GO:0120159">
    <property type="term" value="F:rRNA pseudouridine synthase activity"/>
    <property type="evidence" value="ECO:0007669"/>
    <property type="project" value="UniProtKB-ARBA"/>
</dbReference>
<dbReference type="InterPro" id="IPR036986">
    <property type="entry name" value="S4_RNA-bd_sf"/>
</dbReference>
<dbReference type="Gene3D" id="3.10.290.10">
    <property type="entry name" value="RNA-binding S4 domain"/>
    <property type="match status" value="1"/>
</dbReference>
<dbReference type="KEGG" id="aagg:ETAA8_29490"/>
<dbReference type="SMART" id="SM00363">
    <property type="entry name" value="S4"/>
    <property type="match status" value="1"/>
</dbReference>
<sequence>MSADDELIEPAPELVVLNEQTQELVVGEADTGTRLDAFLAKTFPKYSRMQLRRIIGAGGVRVNDQGTKVAHKLQPGNRVSIFLPPMPSAGPNPENIPLDILYEDEVMLAINKPPAMVVHPSRGHWSGTLTSALAFHFDQLSTAGGAHRPGIVHRLDRDTSGVMVVAKTDTCHYALAEQFAARTTEKEYLAITAGVPDRDRDMIEQPIGIHPYQREKMAIRSNHETSREATTFYEVQERLRGFGILKLLPKTGRTHQIRVHLSHIGSPVLCDRLYGGRAEIRRGELSGDLREQDLVLNRQALHARRIRFLHPETKEMLEIEAPIPADIQHAIDTLRELRQR</sequence>
<dbReference type="InterPro" id="IPR006145">
    <property type="entry name" value="PsdUridine_synth_RsuA/RluA"/>
</dbReference>
<feature type="domain" description="RNA-binding S4" evidence="6">
    <location>
        <begin position="33"/>
        <end position="91"/>
    </location>
</feature>
<dbReference type="SUPFAM" id="SSF55174">
    <property type="entry name" value="Alpha-L RNA-binding motif"/>
    <property type="match status" value="1"/>
</dbReference>
<evidence type="ECO:0000256" key="4">
    <source>
        <dbReference type="PROSITE-ProRule" id="PRU00182"/>
    </source>
</evidence>
<organism evidence="7 8">
    <name type="scientific">Anatilimnocola aggregata</name>
    <dbReference type="NCBI Taxonomy" id="2528021"/>
    <lineage>
        <taxon>Bacteria</taxon>
        <taxon>Pseudomonadati</taxon>
        <taxon>Planctomycetota</taxon>
        <taxon>Planctomycetia</taxon>
        <taxon>Pirellulales</taxon>
        <taxon>Pirellulaceae</taxon>
        <taxon>Anatilimnocola</taxon>
    </lineage>
</organism>
<feature type="active site" evidence="3">
    <location>
        <position position="156"/>
    </location>
</feature>
<dbReference type="InterPro" id="IPR006225">
    <property type="entry name" value="PsdUridine_synth_RluC/D"/>
</dbReference>
<dbReference type="Gene3D" id="3.30.2350.10">
    <property type="entry name" value="Pseudouridine synthase"/>
    <property type="match status" value="1"/>
</dbReference>
<dbReference type="GO" id="GO:0000455">
    <property type="term" value="P:enzyme-directed rRNA pseudouridine synthesis"/>
    <property type="evidence" value="ECO:0007669"/>
    <property type="project" value="TreeGrafter"/>
</dbReference>
<dbReference type="Pfam" id="PF00849">
    <property type="entry name" value="PseudoU_synth_2"/>
    <property type="match status" value="1"/>
</dbReference>
<comment type="catalytic activity">
    <reaction evidence="5">
        <text>a uridine in RNA = a pseudouridine in RNA</text>
        <dbReference type="Rhea" id="RHEA:48348"/>
        <dbReference type="Rhea" id="RHEA-COMP:12068"/>
        <dbReference type="Rhea" id="RHEA-COMP:12069"/>
        <dbReference type="ChEBI" id="CHEBI:65314"/>
        <dbReference type="ChEBI" id="CHEBI:65315"/>
    </reaction>
</comment>
<evidence type="ECO:0000259" key="6">
    <source>
        <dbReference type="SMART" id="SM00363"/>
    </source>
</evidence>
<dbReference type="EMBL" id="CP036274">
    <property type="protein sequence ID" value="QDU27858.1"/>
    <property type="molecule type" value="Genomic_DNA"/>
</dbReference>
<dbReference type="CDD" id="cd00165">
    <property type="entry name" value="S4"/>
    <property type="match status" value="1"/>
</dbReference>
<protein>
    <recommendedName>
        <fullName evidence="5">Pseudouridine synthase</fullName>
        <ecNumber evidence="5">5.4.99.-</ecNumber>
    </recommendedName>
</protein>
<dbReference type="PROSITE" id="PS01129">
    <property type="entry name" value="PSI_RLU"/>
    <property type="match status" value="1"/>
</dbReference>
<reference evidence="7 8" key="1">
    <citation type="submission" date="2019-02" db="EMBL/GenBank/DDBJ databases">
        <title>Deep-cultivation of Planctomycetes and their phenomic and genomic characterization uncovers novel biology.</title>
        <authorList>
            <person name="Wiegand S."/>
            <person name="Jogler M."/>
            <person name="Boedeker C."/>
            <person name="Pinto D."/>
            <person name="Vollmers J."/>
            <person name="Rivas-Marin E."/>
            <person name="Kohn T."/>
            <person name="Peeters S.H."/>
            <person name="Heuer A."/>
            <person name="Rast P."/>
            <person name="Oberbeckmann S."/>
            <person name="Bunk B."/>
            <person name="Jeske O."/>
            <person name="Meyerdierks A."/>
            <person name="Storesund J.E."/>
            <person name="Kallscheuer N."/>
            <person name="Luecker S."/>
            <person name="Lage O.M."/>
            <person name="Pohl T."/>
            <person name="Merkel B.J."/>
            <person name="Hornburger P."/>
            <person name="Mueller R.-W."/>
            <person name="Bruemmer F."/>
            <person name="Labrenz M."/>
            <person name="Spormann A.M."/>
            <person name="Op den Camp H."/>
            <person name="Overmann J."/>
            <person name="Amann R."/>
            <person name="Jetten M.S.M."/>
            <person name="Mascher T."/>
            <person name="Medema M.H."/>
            <person name="Devos D.P."/>
            <person name="Kaster A.-K."/>
            <person name="Ovreas L."/>
            <person name="Rohde M."/>
            <person name="Galperin M.Y."/>
            <person name="Jogler C."/>
        </authorList>
    </citation>
    <scope>NUCLEOTIDE SEQUENCE [LARGE SCALE GENOMIC DNA]</scope>
    <source>
        <strain evidence="7 8">ETA_A8</strain>
    </source>
</reference>
<gene>
    <name evidence="7" type="ORF">ETAA8_29490</name>
</gene>
<dbReference type="OrthoDB" id="9784108at2"/>
<dbReference type="SUPFAM" id="SSF55120">
    <property type="entry name" value="Pseudouridine synthase"/>
    <property type="match status" value="1"/>
</dbReference>
<dbReference type="CDD" id="cd02869">
    <property type="entry name" value="PseudoU_synth_RluA_like"/>
    <property type="match status" value="1"/>
</dbReference>
<comment type="function">
    <text evidence="5">Responsible for synthesis of pseudouridine from uracil.</text>
</comment>
<keyword evidence="8" id="KW-1185">Reference proteome</keyword>
<evidence type="ECO:0000256" key="1">
    <source>
        <dbReference type="ARBA" id="ARBA00010876"/>
    </source>
</evidence>